<sequence length="113" mass="12831">MKLPDLKKAINITENAKKAVAAIYGEVYANNLFAHVFNQLNHSIAHVEANKQYEGMSEEDVALLKEAERAEEIEALQQEMKERLELAYKVPVPLEEEEPVEDTADDVRPEPKI</sequence>
<dbReference type="EMBL" id="JAYFUL010000006">
    <property type="protein sequence ID" value="MEA5257191.1"/>
    <property type="molecule type" value="Genomic_DNA"/>
</dbReference>
<accession>A0ABU5QJE1</accession>
<protein>
    <submittedName>
        <fullName evidence="2">Uncharacterized protein</fullName>
    </submittedName>
</protein>
<dbReference type="Proteomes" id="UP001304671">
    <property type="component" value="Unassembled WGS sequence"/>
</dbReference>
<evidence type="ECO:0000313" key="3">
    <source>
        <dbReference type="Proteomes" id="UP001304671"/>
    </source>
</evidence>
<name>A0ABU5QJE1_9BACT</name>
<keyword evidence="3" id="KW-1185">Reference proteome</keyword>
<organism evidence="2 3">
    <name type="scientific">Arcicella aquatica</name>
    <dbReference type="NCBI Taxonomy" id="217141"/>
    <lineage>
        <taxon>Bacteria</taxon>
        <taxon>Pseudomonadati</taxon>
        <taxon>Bacteroidota</taxon>
        <taxon>Cytophagia</taxon>
        <taxon>Cytophagales</taxon>
        <taxon>Flectobacillaceae</taxon>
        <taxon>Arcicella</taxon>
    </lineage>
</organism>
<feature type="region of interest" description="Disordered" evidence="1">
    <location>
        <begin position="94"/>
        <end position="113"/>
    </location>
</feature>
<evidence type="ECO:0000313" key="2">
    <source>
        <dbReference type="EMBL" id="MEA5257191.1"/>
    </source>
</evidence>
<gene>
    <name evidence="2" type="ORF">VB264_05290</name>
</gene>
<evidence type="ECO:0000256" key="1">
    <source>
        <dbReference type="SAM" id="MobiDB-lite"/>
    </source>
</evidence>
<dbReference type="RefSeq" id="WP_323247404.1">
    <property type="nucleotide sequence ID" value="NZ_JAYFUL010000006.1"/>
</dbReference>
<feature type="compositionally biased region" description="Acidic residues" evidence="1">
    <location>
        <begin position="94"/>
        <end position="104"/>
    </location>
</feature>
<reference evidence="2 3" key="1">
    <citation type="submission" date="2023-12" db="EMBL/GenBank/DDBJ databases">
        <title>Novel species of the genus Arcicella isolated from rivers.</title>
        <authorList>
            <person name="Lu H."/>
        </authorList>
    </citation>
    <scope>NUCLEOTIDE SEQUENCE [LARGE SCALE GENOMIC DNA]</scope>
    <source>
        <strain evidence="2 3">LMG 21963</strain>
    </source>
</reference>
<comment type="caution">
    <text evidence="2">The sequence shown here is derived from an EMBL/GenBank/DDBJ whole genome shotgun (WGS) entry which is preliminary data.</text>
</comment>
<proteinExistence type="predicted"/>